<dbReference type="InterPro" id="IPR000210">
    <property type="entry name" value="BTB/POZ_dom"/>
</dbReference>
<sequence>MPPKRRRLSETTDPKDGGGPKASSARPHDDIWYSDGSVVLATDTHLYRVHKSMLAKHSKVLKDLFEIPTAGVEADRWEDVPLVRMAGDSDEEVCVLLKALYGMNLKDVLRTMALSKATALLSISSKYDFNEIRRDVIAHLASLFPSTFEKYKASDYHTQTPCAESLFNLIVVAHRCEVQIILPVLYYLCATFPLVTTVHMLPTLPTDFMKNFLLGRDWLCGVSQRIVQYSSPAVRIMDRFRVCRVARCVDKFRDALSELLKEYTWHILFVFDFPENGILNGVDPELHGICGGCATHYRNMLDSIKEDAWNQLPFKFLGKKWEELK</sequence>
<evidence type="ECO:0000256" key="1">
    <source>
        <dbReference type="SAM" id="MobiDB-lite"/>
    </source>
</evidence>
<feature type="compositionally biased region" description="Basic and acidic residues" evidence="1">
    <location>
        <begin position="8"/>
        <end position="18"/>
    </location>
</feature>
<evidence type="ECO:0000259" key="2">
    <source>
        <dbReference type="PROSITE" id="PS50097"/>
    </source>
</evidence>
<dbReference type="PROSITE" id="PS50097">
    <property type="entry name" value="BTB"/>
    <property type="match status" value="1"/>
</dbReference>
<dbReference type="AlphaFoldDB" id="A0A0H2RQW8"/>
<evidence type="ECO:0000313" key="4">
    <source>
        <dbReference type="Proteomes" id="UP000053477"/>
    </source>
</evidence>
<feature type="region of interest" description="Disordered" evidence="1">
    <location>
        <begin position="1"/>
        <end position="28"/>
    </location>
</feature>
<dbReference type="EMBL" id="KQ086153">
    <property type="protein sequence ID" value="KLO07211.1"/>
    <property type="molecule type" value="Genomic_DNA"/>
</dbReference>
<feature type="domain" description="BTB" evidence="2">
    <location>
        <begin position="36"/>
        <end position="101"/>
    </location>
</feature>
<reference evidence="3 4" key="1">
    <citation type="submission" date="2015-04" db="EMBL/GenBank/DDBJ databases">
        <title>Complete genome sequence of Schizopora paradoxa KUC8140, a cosmopolitan wood degrader in East Asia.</title>
        <authorList>
            <consortium name="DOE Joint Genome Institute"/>
            <person name="Min B."/>
            <person name="Park H."/>
            <person name="Jang Y."/>
            <person name="Kim J.-J."/>
            <person name="Kim K.H."/>
            <person name="Pangilinan J."/>
            <person name="Lipzen A."/>
            <person name="Riley R."/>
            <person name="Grigoriev I.V."/>
            <person name="Spatafora J.W."/>
            <person name="Choi I.-G."/>
        </authorList>
    </citation>
    <scope>NUCLEOTIDE SEQUENCE [LARGE SCALE GENOMIC DNA]</scope>
    <source>
        <strain evidence="3 4">KUC8140</strain>
    </source>
</reference>
<dbReference type="Proteomes" id="UP000053477">
    <property type="component" value="Unassembled WGS sequence"/>
</dbReference>
<dbReference type="InParanoid" id="A0A0H2RQW8"/>
<protein>
    <recommendedName>
        <fullName evidence="2">BTB domain-containing protein</fullName>
    </recommendedName>
</protein>
<name>A0A0H2RQW8_9AGAM</name>
<evidence type="ECO:0000313" key="3">
    <source>
        <dbReference type="EMBL" id="KLO07211.1"/>
    </source>
</evidence>
<organism evidence="3 4">
    <name type="scientific">Schizopora paradoxa</name>
    <dbReference type="NCBI Taxonomy" id="27342"/>
    <lineage>
        <taxon>Eukaryota</taxon>
        <taxon>Fungi</taxon>
        <taxon>Dikarya</taxon>
        <taxon>Basidiomycota</taxon>
        <taxon>Agaricomycotina</taxon>
        <taxon>Agaricomycetes</taxon>
        <taxon>Hymenochaetales</taxon>
        <taxon>Schizoporaceae</taxon>
        <taxon>Schizopora</taxon>
    </lineage>
</organism>
<keyword evidence="4" id="KW-1185">Reference proteome</keyword>
<dbReference type="InterPro" id="IPR011333">
    <property type="entry name" value="SKP1/BTB/POZ_sf"/>
</dbReference>
<dbReference type="Gene3D" id="3.30.710.10">
    <property type="entry name" value="Potassium Channel Kv1.1, Chain A"/>
    <property type="match status" value="1"/>
</dbReference>
<accession>A0A0H2RQW8</accession>
<dbReference type="OrthoDB" id="3217871at2759"/>
<proteinExistence type="predicted"/>
<gene>
    <name evidence="3" type="ORF">SCHPADRAFT_945460</name>
</gene>